<proteinExistence type="predicted"/>
<feature type="region of interest" description="Disordered" evidence="1">
    <location>
        <begin position="280"/>
        <end position="320"/>
    </location>
</feature>
<dbReference type="Proteomes" id="UP000008896">
    <property type="component" value="Chromosome"/>
</dbReference>
<feature type="region of interest" description="Disordered" evidence="1">
    <location>
        <begin position="123"/>
        <end position="151"/>
    </location>
</feature>
<evidence type="ECO:0000256" key="1">
    <source>
        <dbReference type="SAM" id="MobiDB-lite"/>
    </source>
</evidence>
<evidence type="ECO:0000313" key="3">
    <source>
        <dbReference type="Proteomes" id="UP000008896"/>
    </source>
</evidence>
<dbReference type="AlphaFoldDB" id="A0AB72XNA0"/>
<evidence type="ECO:0000313" key="2">
    <source>
        <dbReference type="EMBL" id="CCC45166.1"/>
    </source>
</evidence>
<dbReference type="EMBL" id="HE572590">
    <property type="protein sequence ID" value="CCC45166.1"/>
    <property type="molecule type" value="Genomic_DNA"/>
</dbReference>
<protein>
    <recommendedName>
        <fullName evidence="4">PE-PGRS family protein</fullName>
    </recommendedName>
</protein>
<evidence type="ECO:0008006" key="4">
    <source>
        <dbReference type="Google" id="ProtNLM"/>
    </source>
</evidence>
<dbReference type="KEGG" id="mce:MCAN_28351"/>
<feature type="compositionally biased region" description="Pro residues" evidence="1">
    <location>
        <begin position="286"/>
        <end position="298"/>
    </location>
</feature>
<reference evidence="2 3" key="2">
    <citation type="journal article" date="2013" name="Nat. Genet.">
        <title>Genomic analysis of smooth tubercle bacilli provides insights into ancestry and pathoadaptation of Mycobacterium tuberculosis.</title>
        <authorList>
            <person name="Supply P."/>
            <person name="Marceau M."/>
            <person name="Mangenot S."/>
            <person name="Roche D."/>
            <person name="Rouanet C."/>
            <person name="Khanna V."/>
            <person name="Majlessi L."/>
            <person name="Criscuolo A."/>
            <person name="Tap J."/>
            <person name="Pawlik A."/>
            <person name="Fiette L."/>
            <person name="Orgeur M."/>
            <person name="Fabre M."/>
            <person name="Parmentier C."/>
            <person name="Frigui W."/>
            <person name="Simeone R."/>
            <person name="Boritsch E.C."/>
            <person name="Debrie A.S."/>
            <person name="Willery E."/>
            <person name="Walker D."/>
            <person name="Quail M.A."/>
            <person name="Ma L."/>
            <person name="Bouchier C."/>
            <person name="Salvignol G."/>
            <person name="Sayes F."/>
            <person name="Cascioferro A."/>
            <person name="Seemann T."/>
            <person name="Barbe V."/>
            <person name="Locht C."/>
            <person name="Gutierrez M.C."/>
            <person name="Leclerc C."/>
            <person name="Bentley S.D."/>
            <person name="Stinear T.P."/>
            <person name="Brisse S."/>
            <person name="Medigue C."/>
            <person name="Parkhill J."/>
            <person name="Cruveiller S."/>
            <person name="Brosch R."/>
        </authorList>
    </citation>
    <scope>NUCLEOTIDE SEQUENCE [LARGE SCALE GENOMIC DNA]</scope>
    <source>
        <strain evidence="2 3">CIPT 140010059</strain>
    </source>
</reference>
<organism evidence="2 3">
    <name type="scientific">Mycobacterium canettii (strain CIPT 140010059)</name>
    <dbReference type="NCBI Taxonomy" id="1048245"/>
    <lineage>
        <taxon>Bacteria</taxon>
        <taxon>Bacillati</taxon>
        <taxon>Actinomycetota</taxon>
        <taxon>Actinomycetes</taxon>
        <taxon>Mycobacteriales</taxon>
        <taxon>Mycobacteriaceae</taxon>
        <taxon>Mycobacterium</taxon>
        <taxon>Mycobacterium tuberculosis complex</taxon>
    </lineage>
</organism>
<feature type="compositionally biased region" description="Gly residues" evidence="1">
    <location>
        <begin position="305"/>
        <end position="314"/>
    </location>
</feature>
<reference evidence="2 3" key="1">
    <citation type="journal article" date="2012" name="PLoS Negl. Trop. Dis.">
        <title>The Genome of Mycobacterium Africanum West African 2 Reveals a Lineage-Specific Locus and Genome Erosion Common to the M. tuberculosis Complex.</title>
        <authorList>
            <person name="Bentley S.D."/>
            <person name="Comas I."/>
            <person name="Bryant J.M."/>
            <person name="Walker D."/>
            <person name="Smith N.H."/>
            <person name="Harris S.R."/>
            <person name="Thurston S."/>
            <person name="Gagneux S."/>
            <person name="Wood J."/>
            <person name="Antonio M."/>
            <person name="Quail M.A."/>
            <person name="Gehre F."/>
            <person name="Adegbola R.A."/>
            <person name="Parkhill J."/>
            <person name="de Jong B.C."/>
        </authorList>
    </citation>
    <scope>NUCLEOTIDE SEQUENCE [LARGE SCALE GENOMIC DNA]</scope>
    <source>
        <strain evidence="2 3">CIPT 140010059</strain>
    </source>
</reference>
<sequence length="506" mass="49065">MIPLILLGGGNGGVSCAGGTGSWLEGVPGWFGGGSEPAVPGRVVAGACSPPMGMPKSFKRARIAARRSRRGPREAMQALYWAGGSGPTFSTPHRAFHARISALTLAHSAIACSALMSLGSTGMGDRAGSRGRGKDGAVGAGTSPGGPKPSIWTPLLPVPGVVSDGAVPAGSGSSVTGAGVGGDDCAAGDWRACGDSACGGSVEGRCCGACSCRTFPGSANCVAGGSAVGGDGWGWPCASGVAAAVAAAAAGALVTVAAVETAPLLTGAVAAIPELSRAASEDSQLPPVPAPAPPPTLPPKAGRGPAPGGSGTGGAMPASSPAAGGACHVGAAAEAAACGDMCRISGLAPVKTSSCDAEGASGDGGTVGFGAWVVVMAATAWMWPRTAPSPPSSPAERATSVAVCTSWPVKRVSWTRRSAEMAWALGCRAYQPIEPGAYIASVAVQPSATANPDWLACSTVAKMECFCWCSMAAPSSAVAAAVSSSSASCSAVTAWRAIAAFIASSP</sequence>
<accession>A0AB72XNA0</accession>
<name>A0AB72XNA0_MYCCP</name>
<gene>
    <name evidence="2" type="ordered locus">MCAN_28351</name>
</gene>